<keyword evidence="1" id="KW-0812">Transmembrane</keyword>
<evidence type="ECO:0000313" key="3">
    <source>
        <dbReference type="Proteomes" id="UP000698752"/>
    </source>
</evidence>
<accession>A0ABS5EMC5</accession>
<sequence>MTADTPTREAMHGLILPPPVAFWPATPAWYAVYGIVAALLAWCGWLAWRRWRANAYRREALRAVAGAAPAEIAAILKRAALAAWPRAQVAGLAGADWAAFLRRTAPRAGLDAAAAERLAMLAYAPAGPSARSDAERWIRFHDPRL</sequence>
<proteinExistence type="predicted"/>
<dbReference type="Pfam" id="PF14316">
    <property type="entry name" value="DUF4381"/>
    <property type="match status" value="1"/>
</dbReference>
<evidence type="ECO:0000256" key="1">
    <source>
        <dbReference type="SAM" id="Phobius"/>
    </source>
</evidence>
<evidence type="ECO:0000313" key="2">
    <source>
        <dbReference type="EMBL" id="MBR0651777.1"/>
    </source>
</evidence>
<dbReference type="Proteomes" id="UP000698752">
    <property type="component" value="Unassembled WGS sequence"/>
</dbReference>
<comment type="caution">
    <text evidence="2">The sequence shown here is derived from an EMBL/GenBank/DDBJ whole genome shotgun (WGS) entry which is preliminary data.</text>
</comment>
<name>A0ABS5EMC5_9PROT</name>
<gene>
    <name evidence="2" type="ORF">GXW78_19060</name>
</gene>
<dbReference type="InterPro" id="IPR025489">
    <property type="entry name" value="DUF4381"/>
</dbReference>
<organism evidence="2 3">
    <name type="scientific">Neoroseomonas terrae</name>
    <dbReference type="NCBI Taxonomy" id="424799"/>
    <lineage>
        <taxon>Bacteria</taxon>
        <taxon>Pseudomonadati</taxon>
        <taxon>Pseudomonadota</taxon>
        <taxon>Alphaproteobacteria</taxon>
        <taxon>Acetobacterales</taxon>
        <taxon>Acetobacteraceae</taxon>
        <taxon>Neoroseomonas</taxon>
    </lineage>
</organism>
<keyword evidence="3" id="KW-1185">Reference proteome</keyword>
<protein>
    <submittedName>
        <fullName evidence="2">DUF4381 domain-containing protein</fullName>
    </submittedName>
</protein>
<dbReference type="EMBL" id="JAAEDI010000021">
    <property type="protein sequence ID" value="MBR0651777.1"/>
    <property type="molecule type" value="Genomic_DNA"/>
</dbReference>
<reference evidence="3" key="1">
    <citation type="journal article" date="2021" name="Syst. Appl. Microbiol.">
        <title>Roseomonas hellenica sp. nov., isolated from roots of wild-growing Alkanna tinctoria.</title>
        <authorList>
            <person name="Rat A."/>
            <person name="Naranjo H.D."/>
            <person name="Lebbe L."/>
            <person name="Cnockaert M."/>
            <person name="Krigas N."/>
            <person name="Grigoriadou K."/>
            <person name="Maloupa E."/>
            <person name="Willems A."/>
        </authorList>
    </citation>
    <scope>NUCLEOTIDE SEQUENCE [LARGE SCALE GENOMIC DNA]</scope>
    <source>
        <strain evidence="3">LMG 31159</strain>
    </source>
</reference>
<keyword evidence="1" id="KW-1133">Transmembrane helix</keyword>
<feature type="transmembrane region" description="Helical" evidence="1">
    <location>
        <begin position="28"/>
        <end position="48"/>
    </location>
</feature>
<keyword evidence="1" id="KW-0472">Membrane</keyword>
<dbReference type="RefSeq" id="WP_211870492.1">
    <property type="nucleotide sequence ID" value="NZ_JAAEDI010000021.1"/>
</dbReference>